<feature type="transmembrane region" description="Helical" evidence="1">
    <location>
        <begin position="130"/>
        <end position="151"/>
    </location>
</feature>
<feature type="transmembrane region" description="Helical" evidence="1">
    <location>
        <begin position="41"/>
        <end position="61"/>
    </location>
</feature>
<organism evidence="3">
    <name type="scientific">Ignisphaera aggregans</name>
    <dbReference type="NCBI Taxonomy" id="334771"/>
    <lineage>
        <taxon>Archaea</taxon>
        <taxon>Thermoproteota</taxon>
        <taxon>Thermoprotei</taxon>
        <taxon>Desulfurococcales</taxon>
        <taxon>Desulfurococcaceae</taxon>
        <taxon>Ignisphaera</taxon>
    </lineage>
</organism>
<evidence type="ECO:0000259" key="2">
    <source>
        <dbReference type="Pfam" id="PF07331"/>
    </source>
</evidence>
<dbReference type="InterPro" id="IPR009936">
    <property type="entry name" value="DUF1468"/>
</dbReference>
<dbReference type="AlphaFoldDB" id="A0A7J3I7K9"/>
<comment type="caution">
    <text evidence="3">The sequence shown here is derived from an EMBL/GenBank/DDBJ whole genome shotgun (WGS) entry which is preliminary data.</text>
</comment>
<accession>A0A7J3I7K9</accession>
<protein>
    <submittedName>
        <fullName evidence="3">Tripartite tricarboxylate transporter TctB family protein</fullName>
    </submittedName>
</protein>
<dbReference type="Pfam" id="PF07331">
    <property type="entry name" value="TctB"/>
    <property type="match status" value="1"/>
</dbReference>
<dbReference type="EMBL" id="DTAI01000122">
    <property type="protein sequence ID" value="HGN36730.1"/>
    <property type="molecule type" value="Genomic_DNA"/>
</dbReference>
<sequence length="160" mass="17811">MENEFKPGPLLFSLCALAVSIMLLREALRVDDLGMSWGGPRLFPCIISSLLFITSVVLVLLEGKSLLRLYRGVAFKRLERVKLKEIAPVAFLLVIIVLYVEIIKIVGYLIPTFMISLYVSLLFKARLLDAVMISLIASLGSMFLFKIVLAVPLPEGVIGW</sequence>
<evidence type="ECO:0000313" key="3">
    <source>
        <dbReference type="EMBL" id="HGN36730.1"/>
    </source>
</evidence>
<proteinExistence type="predicted"/>
<evidence type="ECO:0000256" key="1">
    <source>
        <dbReference type="SAM" id="Phobius"/>
    </source>
</evidence>
<name>A0A7J3I7K9_9CREN</name>
<feature type="domain" description="DUF1468" evidence="2">
    <location>
        <begin position="12"/>
        <end position="154"/>
    </location>
</feature>
<keyword evidence="1" id="KW-0812">Transmembrane</keyword>
<keyword evidence="1" id="KW-0472">Membrane</keyword>
<reference evidence="3" key="1">
    <citation type="journal article" date="2020" name="mSystems">
        <title>Genome- and Community-Level Interaction Insights into Carbon Utilization and Element Cycling Functions of Hydrothermarchaeota in Hydrothermal Sediment.</title>
        <authorList>
            <person name="Zhou Z."/>
            <person name="Liu Y."/>
            <person name="Xu W."/>
            <person name="Pan J."/>
            <person name="Luo Z.H."/>
            <person name="Li M."/>
        </authorList>
    </citation>
    <scope>NUCLEOTIDE SEQUENCE [LARGE SCALE GENOMIC DNA]</scope>
    <source>
        <strain evidence="3">SpSt-618</strain>
    </source>
</reference>
<gene>
    <name evidence="3" type="ORF">ENT87_04175</name>
</gene>
<keyword evidence="1" id="KW-1133">Transmembrane helix</keyword>